<keyword evidence="2" id="KW-1133">Transmembrane helix</keyword>
<comment type="caution">
    <text evidence="3">The sequence shown here is derived from an EMBL/GenBank/DDBJ whole genome shotgun (WGS) entry which is preliminary data.</text>
</comment>
<dbReference type="RefSeq" id="WP_200195679.1">
    <property type="nucleotide sequence ID" value="NZ_JAENHM010000058.1"/>
</dbReference>
<dbReference type="EMBL" id="JAENHM010000058">
    <property type="protein sequence ID" value="MBK1839677.1"/>
    <property type="molecule type" value="Genomic_DNA"/>
</dbReference>
<dbReference type="Proteomes" id="UP000652760">
    <property type="component" value="Unassembled WGS sequence"/>
</dbReference>
<evidence type="ECO:0000313" key="4">
    <source>
        <dbReference type="Proteomes" id="UP000652760"/>
    </source>
</evidence>
<feature type="transmembrane region" description="Helical" evidence="2">
    <location>
        <begin position="31"/>
        <end position="48"/>
    </location>
</feature>
<feature type="region of interest" description="Disordered" evidence="1">
    <location>
        <begin position="1"/>
        <end position="21"/>
    </location>
</feature>
<gene>
    <name evidence="3" type="ORF">JHL17_19895</name>
</gene>
<reference evidence="4" key="1">
    <citation type="submission" date="2021-01" db="EMBL/GenBank/DDBJ databases">
        <title>Genome public.</title>
        <authorList>
            <person name="Liu C."/>
            <person name="Sun Q."/>
        </authorList>
    </citation>
    <scope>NUCLEOTIDE SEQUENCE [LARGE SCALE GENOMIC DNA]</scope>
    <source>
        <strain evidence="4">YIM B02556</strain>
    </source>
</reference>
<keyword evidence="2" id="KW-0472">Membrane</keyword>
<evidence type="ECO:0000256" key="1">
    <source>
        <dbReference type="SAM" id="MobiDB-lite"/>
    </source>
</evidence>
<sequence length="149" mass="15890">MTATDRNIIQNDRPPAPKTDPVARRLRRCHWMVLASAVLLLAGVLYAACRLTVLTRTTATTTAAADLWGPQFPAPSLPAVRSWRVARLLHLDAPRKKEPAETLAPAGASRVDPAVRLLVDQGWPGRPLAAIPAATRTAGIVAPAQKGSP</sequence>
<feature type="compositionally biased region" description="Polar residues" evidence="1">
    <location>
        <begin position="1"/>
        <end position="10"/>
    </location>
</feature>
<evidence type="ECO:0000313" key="3">
    <source>
        <dbReference type="EMBL" id="MBK1839677.1"/>
    </source>
</evidence>
<accession>A0ABS1F8E0</accession>
<evidence type="ECO:0000256" key="2">
    <source>
        <dbReference type="SAM" id="Phobius"/>
    </source>
</evidence>
<keyword evidence="4" id="KW-1185">Reference proteome</keyword>
<protein>
    <submittedName>
        <fullName evidence="3">Uncharacterized protein</fullName>
    </submittedName>
</protein>
<name>A0ABS1F8E0_9PROT</name>
<proteinExistence type="predicted"/>
<keyword evidence="2" id="KW-0812">Transmembrane</keyword>
<organism evidence="3 4">
    <name type="scientific">Azospirillum endophyticum</name>
    <dbReference type="NCBI Taxonomy" id="2800326"/>
    <lineage>
        <taxon>Bacteria</taxon>
        <taxon>Pseudomonadati</taxon>
        <taxon>Pseudomonadota</taxon>
        <taxon>Alphaproteobacteria</taxon>
        <taxon>Rhodospirillales</taxon>
        <taxon>Azospirillaceae</taxon>
        <taxon>Azospirillum</taxon>
    </lineage>
</organism>